<gene>
    <name evidence="1" type="ORF">JMJ77_015187</name>
</gene>
<sequence>YSLFQVVRHCGTASHLTRSSTKPIDQPLRPPVWCNSCGLGVHPLWKVDLPSYPENLELAWLASNMS</sequence>
<dbReference type="EMBL" id="JAESDN010000008">
    <property type="protein sequence ID" value="KAG7046970.1"/>
    <property type="molecule type" value="Genomic_DNA"/>
</dbReference>
<proteinExistence type="predicted"/>
<accession>A0A9P7R1M0</accession>
<comment type="caution">
    <text evidence="1">The sequence shown here is derived from an EMBL/GenBank/DDBJ whole genome shotgun (WGS) entry which is preliminary data.</text>
</comment>
<evidence type="ECO:0000313" key="2">
    <source>
        <dbReference type="Proteomes" id="UP000699042"/>
    </source>
</evidence>
<keyword evidence="2" id="KW-1185">Reference proteome</keyword>
<dbReference type="Proteomes" id="UP000699042">
    <property type="component" value="Unassembled WGS sequence"/>
</dbReference>
<evidence type="ECO:0000313" key="1">
    <source>
        <dbReference type="EMBL" id="KAG7046970.1"/>
    </source>
</evidence>
<dbReference type="AlphaFoldDB" id="A0A9P7R1M0"/>
<organism evidence="1 2">
    <name type="scientific">Colletotrichum scovillei</name>
    <dbReference type="NCBI Taxonomy" id="1209932"/>
    <lineage>
        <taxon>Eukaryota</taxon>
        <taxon>Fungi</taxon>
        <taxon>Dikarya</taxon>
        <taxon>Ascomycota</taxon>
        <taxon>Pezizomycotina</taxon>
        <taxon>Sordariomycetes</taxon>
        <taxon>Hypocreomycetidae</taxon>
        <taxon>Glomerellales</taxon>
        <taxon>Glomerellaceae</taxon>
        <taxon>Colletotrichum</taxon>
        <taxon>Colletotrichum acutatum species complex</taxon>
    </lineage>
</organism>
<protein>
    <submittedName>
        <fullName evidence="1">Uncharacterized protein</fullName>
    </submittedName>
</protein>
<name>A0A9P7R1M0_9PEZI</name>
<reference evidence="1" key="1">
    <citation type="submission" date="2021-05" db="EMBL/GenBank/DDBJ databases">
        <title>Comparative genomics of three Colletotrichum scovillei strains and genetic complementation revealed genes involved fungal growth and virulence on chili pepper.</title>
        <authorList>
            <person name="Hsieh D.-K."/>
            <person name="Chuang S.-C."/>
            <person name="Chen C.-Y."/>
            <person name="Chao Y.-T."/>
            <person name="Lu M.-Y.J."/>
            <person name="Lee M.-H."/>
            <person name="Shih M.-C."/>
        </authorList>
    </citation>
    <scope>NUCLEOTIDE SEQUENCE</scope>
    <source>
        <strain evidence="1">Coll-153</strain>
    </source>
</reference>
<feature type="non-terminal residue" evidence="1">
    <location>
        <position position="1"/>
    </location>
</feature>